<feature type="compositionally biased region" description="Low complexity" evidence="1">
    <location>
        <begin position="61"/>
        <end position="73"/>
    </location>
</feature>
<evidence type="ECO:0000256" key="1">
    <source>
        <dbReference type="SAM" id="MobiDB-lite"/>
    </source>
</evidence>
<feature type="compositionally biased region" description="Low complexity" evidence="1">
    <location>
        <begin position="153"/>
        <end position="166"/>
    </location>
</feature>
<evidence type="ECO:0000313" key="3">
    <source>
        <dbReference type="Proteomes" id="UP000054107"/>
    </source>
</evidence>
<sequence length="426" mass="48362">MTKETNQPKAINIIRPNNSHNNSNSILYSSLSHSSSGSTTSTHSRRTGNSLLSNGTRKPKVAGASVVKSSSEKPVLNLYHPPRKPSYDNNYSNATINKRPTIELYKPLSHQQQNMTKSFTAPSLAVSNESKLHNSSNNNVQYNRPISPSYTKPQQQHYQQQQPQLQQYHRSVLGVINTPVSAAANTLNQTVPSEAVKKSTSSSLLVDQEKSEEFNILNSASTDQNQEEVSDDLEDDDDVDEDEYEDDDEEGDDEEGEEPVVNEARVNRKIEDLELSIKSLLTVNSMLEATVRKQALQLNQFKKQRPSDDGVHIDLMLDHAQYQIAANPNNQDEEEDDWENDALFQKLRKVTEQMIEQGQKSIAFEYKILGRVLSNYTELEDDNEDEEYDSLDQSTEGKIVDDDWVSAIKYLKFQERKTSRYDKHCQ</sequence>
<feature type="compositionally biased region" description="Low complexity" evidence="1">
    <location>
        <begin position="11"/>
        <end position="50"/>
    </location>
</feature>
<dbReference type="STRING" id="35722.A0A0B7NIN6"/>
<reference evidence="2 3" key="1">
    <citation type="submission" date="2014-09" db="EMBL/GenBank/DDBJ databases">
        <authorList>
            <person name="Ellenberger Sabrina"/>
        </authorList>
    </citation>
    <scope>NUCLEOTIDE SEQUENCE [LARGE SCALE GENOMIC DNA]</scope>
    <source>
        <strain evidence="2 3">CBS 412.66</strain>
    </source>
</reference>
<gene>
    <name evidence="2" type="primary">PARPA_11578.1 scaffold 44482</name>
</gene>
<dbReference type="EMBL" id="LN733663">
    <property type="protein sequence ID" value="CEP17282.1"/>
    <property type="molecule type" value="Genomic_DNA"/>
</dbReference>
<dbReference type="AlphaFoldDB" id="A0A0B7NIN6"/>
<feature type="compositionally biased region" description="Polar residues" evidence="1">
    <location>
        <begin position="130"/>
        <end position="152"/>
    </location>
</feature>
<organism evidence="2 3">
    <name type="scientific">Parasitella parasitica</name>
    <dbReference type="NCBI Taxonomy" id="35722"/>
    <lineage>
        <taxon>Eukaryota</taxon>
        <taxon>Fungi</taxon>
        <taxon>Fungi incertae sedis</taxon>
        <taxon>Mucoromycota</taxon>
        <taxon>Mucoromycotina</taxon>
        <taxon>Mucoromycetes</taxon>
        <taxon>Mucorales</taxon>
        <taxon>Mucorineae</taxon>
        <taxon>Mucoraceae</taxon>
        <taxon>Parasitella</taxon>
    </lineage>
</organism>
<evidence type="ECO:0000313" key="2">
    <source>
        <dbReference type="EMBL" id="CEP17282.1"/>
    </source>
</evidence>
<proteinExistence type="predicted"/>
<feature type="region of interest" description="Disordered" evidence="1">
    <location>
        <begin position="215"/>
        <end position="264"/>
    </location>
</feature>
<accession>A0A0B7NIN6</accession>
<name>A0A0B7NIN6_9FUNG</name>
<feature type="region of interest" description="Disordered" evidence="1">
    <location>
        <begin position="1"/>
        <end position="94"/>
    </location>
</feature>
<dbReference type="PANTHER" id="PTHR38701">
    <property type="entry name" value="CHROMOSOME 8, WHOLE GENOME SHOTGUN SEQUENCE"/>
    <property type="match status" value="1"/>
</dbReference>
<keyword evidence="3" id="KW-1185">Reference proteome</keyword>
<feature type="compositionally biased region" description="Acidic residues" evidence="1">
    <location>
        <begin position="225"/>
        <end position="260"/>
    </location>
</feature>
<dbReference type="PANTHER" id="PTHR38701:SF1">
    <property type="entry name" value="UP-REGULATED DURING SEPTATION PROTEIN 1 DOMAIN-CONTAINING PROTEIN"/>
    <property type="match status" value="1"/>
</dbReference>
<feature type="region of interest" description="Disordered" evidence="1">
    <location>
        <begin position="130"/>
        <end position="166"/>
    </location>
</feature>
<protein>
    <submittedName>
        <fullName evidence="2">Uncharacterized protein</fullName>
    </submittedName>
</protein>
<dbReference type="OrthoDB" id="2555519at2759"/>
<dbReference type="Proteomes" id="UP000054107">
    <property type="component" value="Unassembled WGS sequence"/>
</dbReference>